<protein>
    <submittedName>
        <fullName evidence="1">Uncharacterized protein</fullName>
    </submittedName>
</protein>
<dbReference type="RefSeq" id="WP_004071850.1">
    <property type="nucleotide sequence ID" value="NZ_CASCYM010000030.1"/>
</dbReference>
<evidence type="ECO:0000313" key="1">
    <source>
        <dbReference type="EMBL" id="NDO68631.1"/>
    </source>
</evidence>
<dbReference type="AlphaFoldDB" id="A0A9X5CCD8"/>
<name>A0A9X5CCD8_9FIRM</name>
<gene>
    <name evidence="1" type="ORF">FMM80_08045</name>
</gene>
<proteinExistence type="predicted"/>
<comment type="caution">
    <text evidence="1">The sequence shown here is derived from an EMBL/GenBank/DDBJ whole genome shotgun (WGS) entry which is preliminary data.</text>
</comment>
<evidence type="ECO:0000313" key="2">
    <source>
        <dbReference type="Proteomes" id="UP000474104"/>
    </source>
</evidence>
<dbReference type="Proteomes" id="UP000474104">
    <property type="component" value="Unassembled WGS sequence"/>
</dbReference>
<dbReference type="OrthoDB" id="328758at2"/>
<organism evidence="1 2">
    <name type="scientific">Schaedlerella arabinosiphila</name>
    <dbReference type="NCBI Taxonomy" id="2044587"/>
    <lineage>
        <taxon>Bacteria</taxon>
        <taxon>Bacillati</taxon>
        <taxon>Bacillota</taxon>
        <taxon>Clostridia</taxon>
        <taxon>Lachnospirales</taxon>
        <taxon>Lachnospiraceae</taxon>
        <taxon>Schaedlerella</taxon>
    </lineage>
</organism>
<dbReference type="EMBL" id="VIRB01000051">
    <property type="protein sequence ID" value="NDO68631.1"/>
    <property type="molecule type" value="Genomic_DNA"/>
</dbReference>
<sequence length="175" mass="20850">MNNIENTYIKYDELITLVGHEVIESRIQQVSQEMLDFLTFNKLNEIAYLHEMALTHAIMDYFSDIQRLKDYHHIEHVNEIKIKAYETFWLLKRKPLQLKGQVEDDKFLYVNEKFLLTRLTSFMLGDDINKPIVGENSTMFKNFLDTLYYYLKFRKCDAQSMELMLLAFKAGQLVS</sequence>
<reference evidence="1 2" key="1">
    <citation type="submission" date="2019-07" db="EMBL/GenBank/DDBJ databases">
        <title>Draft genome sequences of 15 bacterial species constituting the stable defined intestinal microbiota of the GM15 gnotobiotic mouse model.</title>
        <authorList>
            <person name="Elie C."/>
            <person name="Mathieu A."/>
            <person name="Saliou A."/>
            <person name="Darnaud M."/>
            <person name="Leulier F."/>
            <person name="Tamellini A."/>
        </authorList>
    </citation>
    <scope>NUCLEOTIDE SEQUENCE [LARGE SCALE GENOMIC DNA]</scope>
    <source>
        <strain evidence="2">ASF 502</strain>
    </source>
</reference>
<accession>A0A9X5CCD8</accession>